<evidence type="ECO:0000256" key="8">
    <source>
        <dbReference type="ARBA" id="ARBA00022793"/>
    </source>
</evidence>
<evidence type="ECO:0000256" key="2">
    <source>
        <dbReference type="ARBA" id="ARBA00004447"/>
    </source>
</evidence>
<evidence type="ECO:0000256" key="14">
    <source>
        <dbReference type="ARBA" id="ARBA00023180"/>
    </source>
</evidence>
<feature type="domain" description="NAD(P)-binding" evidence="18">
    <location>
        <begin position="2"/>
        <end position="210"/>
    </location>
</feature>
<dbReference type="FunFam" id="3.40.50.720:FF:000065">
    <property type="entry name" value="UDP-glucuronic acid decarboxylase 1"/>
    <property type="match status" value="1"/>
</dbReference>
<dbReference type="Gene3D" id="3.40.50.720">
    <property type="entry name" value="NAD(P)-binding Rossmann-like Domain"/>
    <property type="match status" value="1"/>
</dbReference>
<keyword evidence="20" id="KW-1185">Reference proteome</keyword>
<evidence type="ECO:0000313" key="20">
    <source>
        <dbReference type="Proteomes" id="UP000243217"/>
    </source>
</evidence>
<evidence type="ECO:0000256" key="9">
    <source>
        <dbReference type="ARBA" id="ARBA00022968"/>
    </source>
</evidence>
<evidence type="ECO:0000256" key="10">
    <source>
        <dbReference type="ARBA" id="ARBA00022989"/>
    </source>
</evidence>
<reference evidence="19 20" key="1">
    <citation type="journal article" date="2014" name="Genome Biol. Evol.">
        <title>The secreted proteins of Achlya hypogyna and Thraustotheca clavata identify the ancestral oomycete secretome and reveal gene acquisitions by horizontal gene transfer.</title>
        <authorList>
            <person name="Misner I."/>
            <person name="Blouin N."/>
            <person name="Leonard G."/>
            <person name="Richards T.A."/>
            <person name="Lane C.E."/>
        </authorList>
    </citation>
    <scope>NUCLEOTIDE SEQUENCE [LARGE SCALE GENOMIC DNA]</scope>
    <source>
        <strain evidence="19 20">ATCC 34112</strain>
    </source>
</reference>
<dbReference type="GO" id="GO:0042732">
    <property type="term" value="P:D-xylose metabolic process"/>
    <property type="evidence" value="ECO:0007669"/>
    <property type="project" value="InterPro"/>
</dbReference>
<name>A0A1V9ZVH3_9STRA</name>
<evidence type="ECO:0000256" key="5">
    <source>
        <dbReference type="ARBA" id="ARBA00012290"/>
    </source>
</evidence>
<keyword evidence="15" id="KW-0456">Lyase</keyword>
<evidence type="ECO:0000256" key="7">
    <source>
        <dbReference type="ARBA" id="ARBA00022692"/>
    </source>
</evidence>
<evidence type="ECO:0000259" key="18">
    <source>
        <dbReference type="Pfam" id="PF16363"/>
    </source>
</evidence>
<evidence type="ECO:0000256" key="13">
    <source>
        <dbReference type="ARBA" id="ARBA00023136"/>
    </source>
</evidence>
<evidence type="ECO:0000256" key="1">
    <source>
        <dbReference type="ARBA" id="ARBA00001911"/>
    </source>
</evidence>
<evidence type="ECO:0000313" key="19">
    <source>
        <dbReference type="EMBL" id="OQS02033.1"/>
    </source>
</evidence>
<evidence type="ECO:0000256" key="3">
    <source>
        <dbReference type="ARBA" id="ARBA00005100"/>
    </source>
</evidence>
<evidence type="ECO:0000256" key="12">
    <source>
        <dbReference type="ARBA" id="ARBA00023034"/>
    </source>
</evidence>
<dbReference type="GO" id="GO:0048040">
    <property type="term" value="F:UDP-glucuronate decarboxylase activity"/>
    <property type="evidence" value="ECO:0007669"/>
    <property type="project" value="UniProtKB-EC"/>
</dbReference>
<sequence>TSFLGALNMLGLAKRVNAKILQASTSEIYGDPEVSPQPESYAGHVNCVGVRACYDEGKRVAETLFFDYYRMHQIDIRVARIFNTYGPGMHPHDGRVVSNFIMQALANEPITIYGDGAQTRSFCFVDDLVTGLIQLMESDQKGPMNLGNPHEITISTLANTIIRLTNSTSTIVTMDAPNDDPKRRKPDITLASEYLGWQPTVELETGLQQTIDYFRSIDMNYFRKPTPHTAHKSSENDL</sequence>
<dbReference type="PANTHER" id="PTHR43078">
    <property type="entry name" value="UDP-GLUCURONIC ACID DECARBOXYLASE-RELATED"/>
    <property type="match status" value="1"/>
</dbReference>
<dbReference type="UniPathway" id="UPA00796">
    <property type="reaction ID" value="UER00771"/>
</dbReference>
<keyword evidence="7" id="KW-0812">Transmembrane</keyword>
<evidence type="ECO:0000256" key="11">
    <source>
        <dbReference type="ARBA" id="ARBA00023027"/>
    </source>
</evidence>
<evidence type="ECO:0000256" key="17">
    <source>
        <dbReference type="ARBA" id="ARBA00049410"/>
    </source>
</evidence>
<keyword evidence="10" id="KW-1133">Transmembrane helix</keyword>
<organism evidence="19 20">
    <name type="scientific">Thraustotheca clavata</name>
    <dbReference type="NCBI Taxonomy" id="74557"/>
    <lineage>
        <taxon>Eukaryota</taxon>
        <taxon>Sar</taxon>
        <taxon>Stramenopiles</taxon>
        <taxon>Oomycota</taxon>
        <taxon>Saprolegniomycetes</taxon>
        <taxon>Saprolegniales</taxon>
        <taxon>Achlyaceae</taxon>
        <taxon>Thraustotheca</taxon>
    </lineage>
</organism>
<dbReference type="STRING" id="74557.A0A1V9ZVH3"/>
<comment type="cofactor">
    <cofactor evidence="1">
        <name>NAD(+)</name>
        <dbReference type="ChEBI" id="CHEBI:57540"/>
    </cofactor>
</comment>
<dbReference type="InterPro" id="IPR036291">
    <property type="entry name" value="NAD(P)-bd_dom_sf"/>
</dbReference>
<dbReference type="GO" id="GO:0070403">
    <property type="term" value="F:NAD+ binding"/>
    <property type="evidence" value="ECO:0007669"/>
    <property type="project" value="InterPro"/>
</dbReference>
<dbReference type="SUPFAM" id="SSF51735">
    <property type="entry name" value="NAD(P)-binding Rossmann-fold domains"/>
    <property type="match status" value="1"/>
</dbReference>
<dbReference type="InterPro" id="IPR044516">
    <property type="entry name" value="UXS-like"/>
</dbReference>
<dbReference type="GO" id="GO:0033320">
    <property type="term" value="P:UDP-D-xylose biosynthetic process"/>
    <property type="evidence" value="ECO:0007669"/>
    <property type="project" value="UniProtKB-UniPathway"/>
</dbReference>
<evidence type="ECO:0000256" key="16">
    <source>
        <dbReference type="ARBA" id="ARBA00031585"/>
    </source>
</evidence>
<evidence type="ECO:0000256" key="4">
    <source>
        <dbReference type="ARBA" id="ARBA00007505"/>
    </source>
</evidence>
<comment type="similarity">
    <text evidence="4">Belongs to the NAD(P)-dependent epimerase/dehydratase family. UDP-glucuronic acid decarboxylase subfamily.</text>
</comment>
<dbReference type="AlphaFoldDB" id="A0A1V9ZVH3"/>
<accession>A0A1V9ZVH3</accession>
<feature type="non-terminal residue" evidence="19">
    <location>
        <position position="1"/>
    </location>
</feature>
<proteinExistence type="inferred from homology"/>
<comment type="subcellular location">
    <subcellularLocation>
        <location evidence="2">Golgi apparatus</location>
        <location evidence="2">Golgi stack membrane</location>
        <topology evidence="2">Single-pass type II membrane protein</topology>
    </subcellularLocation>
</comment>
<dbReference type="PANTHER" id="PTHR43078:SF6">
    <property type="entry name" value="UDP-GLUCURONIC ACID DECARBOXYLASE 1"/>
    <property type="match status" value="1"/>
</dbReference>
<dbReference type="Proteomes" id="UP000243217">
    <property type="component" value="Unassembled WGS sequence"/>
</dbReference>
<keyword evidence="11" id="KW-0520">NAD</keyword>
<keyword evidence="8" id="KW-0210">Decarboxylase</keyword>
<evidence type="ECO:0000256" key="15">
    <source>
        <dbReference type="ARBA" id="ARBA00023239"/>
    </source>
</evidence>
<keyword evidence="12" id="KW-0333">Golgi apparatus</keyword>
<dbReference type="Pfam" id="PF16363">
    <property type="entry name" value="GDP_Man_Dehyd"/>
    <property type="match status" value="1"/>
</dbReference>
<protein>
    <recommendedName>
        <fullName evidence="6">UDP-glucuronic acid decarboxylase 1</fullName>
        <ecNumber evidence="5">4.1.1.35</ecNumber>
    </recommendedName>
    <alternativeName>
        <fullName evidence="16">UDP-glucuronate decarboxylase 1</fullName>
    </alternativeName>
</protein>
<comment type="caution">
    <text evidence="19">The sequence shown here is derived from an EMBL/GenBank/DDBJ whole genome shotgun (WGS) entry which is preliminary data.</text>
</comment>
<dbReference type="OrthoDB" id="66768at2759"/>
<dbReference type="EMBL" id="JNBS01001290">
    <property type="protein sequence ID" value="OQS02033.1"/>
    <property type="molecule type" value="Genomic_DNA"/>
</dbReference>
<comment type="pathway">
    <text evidence="3">Nucleotide-sugar biosynthesis; UDP-alpha-D-xylose biosynthesis; UDP-alpha-D-xylose from UDP-alpha-D-glucuronate: step 1/1.</text>
</comment>
<dbReference type="InterPro" id="IPR016040">
    <property type="entry name" value="NAD(P)-bd_dom"/>
</dbReference>
<keyword evidence="13" id="KW-0472">Membrane</keyword>
<evidence type="ECO:0000256" key="6">
    <source>
        <dbReference type="ARBA" id="ARBA00018816"/>
    </source>
</evidence>
<gene>
    <name evidence="19" type="ORF">THRCLA_05562</name>
</gene>
<dbReference type="GO" id="GO:0032580">
    <property type="term" value="C:Golgi cisterna membrane"/>
    <property type="evidence" value="ECO:0007669"/>
    <property type="project" value="UniProtKB-SubCell"/>
</dbReference>
<comment type="catalytic activity">
    <reaction evidence="17">
        <text>UDP-alpha-D-glucuronate + H(+) = UDP-alpha-D-xylose + CO2</text>
        <dbReference type="Rhea" id="RHEA:23916"/>
        <dbReference type="ChEBI" id="CHEBI:15378"/>
        <dbReference type="ChEBI" id="CHEBI:16526"/>
        <dbReference type="ChEBI" id="CHEBI:57632"/>
        <dbReference type="ChEBI" id="CHEBI:58052"/>
        <dbReference type="EC" id="4.1.1.35"/>
    </reaction>
    <physiologicalReaction direction="left-to-right" evidence="17">
        <dbReference type="Rhea" id="RHEA:23917"/>
    </physiologicalReaction>
</comment>
<dbReference type="EC" id="4.1.1.35" evidence="5"/>
<keyword evidence="9" id="KW-0735">Signal-anchor</keyword>
<keyword evidence="14" id="KW-0325">Glycoprotein</keyword>